<organism evidence="1 2">
    <name type="scientific">Nesidiocoris tenuis</name>
    <dbReference type="NCBI Taxonomy" id="355587"/>
    <lineage>
        <taxon>Eukaryota</taxon>
        <taxon>Metazoa</taxon>
        <taxon>Ecdysozoa</taxon>
        <taxon>Arthropoda</taxon>
        <taxon>Hexapoda</taxon>
        <taxon>Insecta</taxon>
        <taxon>Pterygota</taxon>
        <taxon>Neoptera</taxon>
        <taxon>Paraneoptera</taxon>
        <taxon>Hemiptera</taxon>
        <taxon>Heteroptera</taxon>
        <taxon>Panheteroptera</taxon>
        <taxon>Cimicomorpha</taxon>
        <taxon>Miridae</taxon>
        <taxon>Dicyphina</taxon>
        <taxon>Nesidiocoris</taxon>
    </lineage>
</organism>
<evidence type="ECO:0000313" key="1">
    <source>
        <dbReference type="EMBL" id="CAB0005434.1"/>
    </source>
</evidence>
<dbReference type="AlphaFoldDB" id="A0A6H5GN44"/>
<protein>
    <submittedName>
        <fullName evidence="1">Uncharacterized protein</fullName>
    </submittedName>
</protein>
<gene>
    <name evidence="1" type="ORF">NTEN_LOCUS10911</name>
</gene>
<keyword evidence="2" id="KW-1185">Reference proteome</keyword>
<accession>A0A6H5GN44</accession>
<name>A0A6H5GN44_9HEMI</name>
<feature type="non-terminal residue" evidence="1">
    <location>
        <position position="1"/>
    </location>
</feature>
<reference evidence="1 2" key="1">
    <citation type="submission" date="2020-02" db="EMBL/GenBank/DDBJ databases">
        <authorList>
            <person name="Ferguson B K."/>
        </authorList>
    </citation>
    <scope>NUCLEOTIDE SEQUENCE [LARGE SCALE GENOMIC DNA]</scope>
</reference>
<sequence>NNVSPHSGRYRSEVLRGHRQSTVLSILHIDTKGGGGGGCFGDFPPFPSLRCAAVALSPRHVPAVLRRISVCLLSPLGRRTRHVPSPSDARRPLNYWKALSPNGRRDSQVNHRRRIVLFRCFQPFPTVRRNVRLANAFNKTLTFSFYFVELRMCLMSFPTIGSWVRKRILTDNSLTSTSVGKVPKIRMLYSSTLHGRDLCNGLPTRLGLKPLRQGHTIRARVIQETTFFCMILALQVRTLALIMIVQHHRITRKGKSTPREERQIREFGLHELIKIDEQLHHTAGASGEASQNTARSDMIDCGLPQKERVKHCRRVGVVVT</sequence>
<evidence type="ECO:0000313" key="2">
    <source>
        <dbReference type="Proteomes" id="UP000479000"/>
    </source>
</evidence>
<dbReference type="Proteomes" id="UP000479000">
    <property type="component" value="Unassembled WGS sequence"/>
</dbReference>
<dbReference type="EMBL" id="CADCXU010016405">
    <property type="protein sequence ID" value="CAB0005434.1"/>
    <property type="molecule type" value="Genomic_DNA"/>
</dbReference>
<proteinExistence type="predicted"/>